<feature type="compositionally biased region" description="Polar residues" evidence="1">
    <location>
        <begin position="188"/>
        <end position="198"/>
    </location>
</feature>
<evidence type="ECO:0000256" key="1">
    <source>
        <dbReference type="SAM" id="MobiDB-lite"/>
    </source>
</evidence>
<feature type="transmembrane region" description="Helical" evidence="2">
    <location>
        <begin position="688"/>
        <end position="708"/>
    </location>
</feature>
<feature type="transmembrane region" description="Helical" evidence="2">
    <location>
        <begin position="734"/>
        <end position="755"/>
    </location>
</feature>
<keyword evidence="3" id="KW-0732">Signal</keyword>
<feature type="region of interest" description="Disordered" evidence="1">
    <location>
        <begin position="454"/>
        <end position="495"/>
    </location>
</feature>
<dbReference type="EMBL" id="JAACJK010000109">
    <property type="protein sequence ID" value="KAF5333141.1"/>
    <property type="molecule type" value="Genomic_DNA"/>
</dbReference>
<comment type="caution">
    <text evidence="4">The sequence shown here is derived from an EMBL/GenBank/DDBJ whole genome shotgun (WGS) entry which is preliminary data.</text>
</comment>
<feature type="transmembrane region" description="Helical" evidence="2">
    <location>
        <begin position="379"/>
        <end position="401"/>
    </location>
</feature>
<feature type="region of interest" description="Disordered" evidence="1">
    <location>
        <begin position="188"/>
        <end position="209"/>
    </location>
</feature>
<gene>
    <name evidence="4" type="ORF">D9611_002812</name>
</gene>
<evidence type="ECO:0000256" key="3">
    <source>
        <dbReference type="SAM" id="SignalP"/>
    </source>
</evidence>
<feature type="chain" id="PRO_5034695495" evidence="3">
    <location>
        <begin position="24"/>
        <end position="841"/>
    </location>
</feature>
<feature type="compositionally biased region" description="Low complexity" evidence="1">
    <location>
        <begin position="199"/>
        <end position="209"/>
    </location>
</feature>
<keyword evidence="2" id="KW-0472">Membrane</keyword>
<sequence>MLTFSLFLHLGVLAFAPSISTLATPVGSTRDGDIHSAPRASVAEALPPHTTSRSATQLSQIDLSQTLWSSGFLVFALAWIAIHPNYHSPYDSPWMKFRRRVMLVLWALFLPEMVLYWSVRQWVGARRIRDKFQDKGWGVTDAHFLQMGGFLLEPTYQEGPDGKPRLYTLTIPVLDALYQRHARILASNTHSTPPRSKVSSNSSLLSNSNTLAQNDSLNLGSVHLRTPVGYNTPNYASTSAERLPSVPHRPLAAPFPDIDTFLPPPDVIEEIPIPPALPRRPVTIPFPDIDKFLPPPDVIEESAPPPLPNAHQPAGSGDRMDMPLDDSDVYHILAAVHANLPSCLPILTSNADRKSIAATKPLVSSAARHVSRTFPADPLLAGIIALQFIWFVTSCLARIVYGGWRELLLVEVVVLAYASMYIMMLVAWWDKPVFGMHGEPVKIVVSGGAQAERKSDPIAAGGPSRGGVREKGKGVVRAGDGQGPSPGRANSGHFNRTTARQGHAQFEVPASFDDPARISTSEDDTLVLLFWKDWVSDRRYFRYLLFDRVIEFCLKASGYDAHSHEFEVSTSMRYSNIFASPADRVRREGKRHWRRNLSHAKRLPGVETGGMGPSYLDRGLAGVVAGEGYYAQGGLQKRFLNGEGSGVEESVRRRREAGSGGQSRLATFYTYVVGRGYQMAYWEVRVKVFVGLVCSLGFGALHFLGVAFREVPVPQGQAEAPIFSKTSPGFAPRVVYLVCSTILTISPIFLTFCSLKLSEVNGDRMEMAVACLLAEMIAIPAVLLYIPARVGVVVVAVLQLARRAKVGIALDGTVDSATLGMVFDGVNPTSAWWLSFIPHFS</sequence>
<keyword evidence="5" id="KW-1185">Reference proteome</keyword>
<name>A0A8H5C1C1_9AGAR</name>
<keyword evidence="2" id="KW-0812">Transmembrane</keyword>
<dbReference type="OrthoDB" id="3052230at2759"/>
<keyword evidence="2" id="KW-1133">Transmembrane helix</keyword>
<accession>A0A8H5C1C1</accession>
<reference evidence="4 5" key="1">
    <citation type="journal article" date="2020" name="ISME J.">
        <title>Uncovering the hidden diversity of litter-decomposition mechanisms in mushroom-forming fungi.</title>
        <authorList>
            <person name="Floudas D."/>
            <person name="Bentzer J."/>
            <person name="Ahren D."/>
            <person name="Johansson T."/>
            <person name="Persson P."/>
            <person name="Tunlid A."/>
        </authorList>
    </citation>
    <scope>NUCLEOTIDE SEQUENCE [LARGE SCALE GENOMIC DNA]</scope>
    <source>
        <strain evidence="4 5">CBS 175.51</strain>
    </source>
</reference>
<dbReference type="PANTHER" id="PTHR35043:SF7">
    <property type="entry name" value="TRANSCRIPTION FACTOR DOMAIN-CONTAINING PROTEIN"/>
    <property type="match status" value="1"/>
</dbReference>
<organism evidence="4 5">
    <name type="scientific">Ephemerocybe angulata</name>
    <dbReference type="NCBI Taxonomy" id="980116"/>
    <lineage>
        <taxon>Eukaryota</taxon>
        <taxon>Fungi</taxon>
        <taxon>Dikarya</taxon>
        <taxon>Basidiomycota</taxon>
        <taxon>Agaricomycotina</taxon>
        <taxon>Agaricomycetes</taxon>
        <taxon>Agaricomycetidae</taxon>
        <taxon>Agaricales</taxon>
        <taxon>Agaricineae</taxon>
        <taxon>Psathyrellaceae</taxon>
        <taxon>Ephemerocybe</taxon>
    </lineage>
</organism>
<feature type="transmembrane region" description="Helical" evidence="2">
    <location>
        <begin position="407"/>
        <end position="429"/>
    </location>
</feature>
<protein>
    <submittedName>
        <fullName evidence="4">Uncharacterized protein</fullName>
    </submittedName>
</protein>
<dbReference type="PANTHER" id="PTHR35043">
    <property type="entry name" value="TRANSCRIPTION FACTOR DOMAIN-CONTAINING PROTEIN"/>
    <property type="match status" value="1"/>
</dbReference>
<evidence type="ECO:0000256" key="2">
    <source>
        <dbReference type="SAM" id="Phobius"/>
    </source>
</evidence>
<feature type="signal peptide" evidence="3">
    <location>
        <begin position="1"/>
        <end position="23"/>
    </location>
</feature>
<dbReference type="Proteomes" id="UP000541558">
    <property type="component" value="Unassembled WGS sequence"/>
</dbReference>
<feature type="transmembrane region" description="Helical" evidence="2">
    <location>
        <begin position="101"/>
        <end position="119"/>
    </location>
</feature>
<proteinExistence type="predicted"/>
<dbReference type="AlphaFoldDB" id="A0A8H5C1C1"/>
<evidence type="ECO:0000313" key="5">
    <source>
        <dbReference type="Proteomes" id="UP000541558"/>
    </source>
</evidence>
<evidence type="ECO:0000313" key="4">
    <source>
        <dbReference type="EMBL" id="KAF5333141.1"/>
    </source>
</evidence>